<feature type="non-terminal residue" evidence="1">
    <location>
        <position position="1"/>
    </location>
</feature>
<organism evidence="1 2">
    <name type="scientific">Trifolium subterraneum</name>
    <name type="common">Subterranean clover</name>
    <dbReference type="NCBI Taxonomy" id="3900"/>
    <lineage>
        <taxon>Eukaryota</taxon>
        <taxon>Viridiplantae</taxon>
        <taxon>Streptophyta</taxon>
        <taxon>Embryophyta</taxon>
        <taxon>Tracheophyta</taxon>
        <taxon>Spermatophyta</taxon>
        <taxon>Magnoliopsida</taxon>
        <taxon>eudicotyledons</taxon>
        <taxon>Gunneridae</taxon>
        <taxon>Pentapetalae</taxon>
        <taxon>rosids</taxon>
        <taxon>fabids</taxon>
        <taxon>Fabales</taxon>
        <taxon>Fabaceae</taxon>
        <taxon>Papilionoideae</taxon>
        <taxon>50 kb inversion clade</taxon>
        <taxon>NPAAA clade</taxon>
        <taxon>Hologalegina</taxon>
        <taxon>IRL clade</taxon>
        <taxon>Trifolieae</taxon>
        <taxon>Trifolium</taxon>
    </lineage>
</organism>
<proteinExistence type="predicted"/>
<protein>
    <submittedName>
        <fullName evidence="1">Uncharacterized protein</fullName>
    </submittedName>
</protein>
<evidence type="ECO:0000313" key="1">
    <source>
        <dbReference type="EMBL" id="GAU10572.1"/>
    </source>
</evidence>
<dbReference type="Proteomes" id="UP000242715">
    <property type="component" value="Unassembled WGS sequence"/>
</dbReference>
<accession>A0A1B5Z909</accession>
<keyword evidence="2" id="KW-1185">Reference proteome</keyword>
<name>A0A1B5Z909_TRISU</name>
<gene>
    <name evidence="1" type="ORF">TSUD_420950</name>
</gene>
<dbReference type="EMBL" id="BCLP01044776">
    <property type="protein sequence ID" value="GAU10572.1"/>
    <property type="molecule type" value="Genomic_DNA"/>
</dbReference>
<evidence type="ECO:0000313" key="2">
    <source>
        <dbReference type="Proteomes" id="UP000242715"/>
    </source>
</evidence>
<reference evidence="2" key="1">
    <citation type="journal article" date="2017" name="Front. Plant Sci.">
        <title>Climate Clever Clovers: New Paradigm to Reduce the Environmental Footprint of Ruminants by Breeding Low Methanogenic Forages Utilizing Haplotype Variation.</title>
        <authorList>
            <person name="Kaur P."/>
            <person name="Appels R."/>
            <person name="Bayer P.E."/>
            <person name="Keeble-Gagnere G."/>
            <person name="Wang J."/>
            <person name="Hirakawa H."/>
            <person name="Shirasawa K."/>
            <person name="Vercoe P."/>
            <person name="Stefanova K."/>
            <person name="Durmic Z."/>
            <person name="Nichols P."/>
            <person name="Revell C."/>
            <person name="Isobe S.N."/>
            <person name="Edwards D."/>
            <person name="Erskine W."/>
        </authorList>
    </citation>
    <scope>NUCLEOTIDE SEQUENCE [LARGE SCALE GENOMIC DNA]</scope>
    <source>
        <strain evidence="2">cv. Daliak</strain>
    </source>
</reference>
<comment type="caution">
    <text evidence="1">The sequence shown here is derived from an EMBL/GenBank/DDBJ whole genome shotgun (WGS) entry which is preliminary data.</text>
</comment>
<sequence>AKSGGGNGGGWLVGWMKVGIADRGWVKFEAVIEGEVIVVGMGVRVGGFVVNGTIMGVVGVVVGTTYSKSGGTVKFGVVPAEETIVVGC</sequence>
<dbReference type="AlphaFoldDB" id="A0A1B5Z909"/>